<proteinExistence type="predicted"/>
<gene>
    <name evidence="2" type="ORF">NX774_17910</name>
</gene>
<comment type="caution">
    <text evidence="2">The sequence shown here is derived from an EMBL/GenBank/DDBJ whole genome shotgun (WGS) entry which is preliminary data.</text>
</comment>
<reference evidence="2 3" key="1">
    <citation type="submission" date="2022-08" db="EMBL/GenBank/DDBJ databases">
        <title>Reclassification of Massilia species as members of the genera Telluria, Duganella, Pseudoduganella, Mokoshia gen. nov. and Zemynaea gen. nov. using orthogonal and non-orthogonal genome-based approaches.</title>
        <authorList>
            <person name="Bowman J.P."/>
        </authorList>
    </citation>
    <scope>NUCLEOTIDE SEQUENCE [LARGE SCALE GENOMIC DNA]</scope>
    <source>
        <strain evidence="2 3">JCM 31605</strain>
    </source>
</reference>
<dbReference type="SUPFAM" id="SSF81442">
    <property type="entry name" value="Cytochrome c oxidase subunit I-like"/>
    <property type="match status" value="1"/>
</dbReference>
<dbReference type="InterPro" id="IPR036927">
    <property type="entry name" value="Cyt_c_oxase-like_su1_sf"/>
</dbReference>
<name>A0ABT2DEP1_9BURK</name>
<organism evidence="2 3">
    <name type="scientific">Massilia agilis</name>
    <dbReference type="NCBI Taxonomy" id="1811226"/>
    <lineage>
        <taxon>Bacteria</taxon>
        <taxon>Pseudomonadati</taxon>
        <taxon>Pseudomonadota</taxon>
        <taxon>Betaproteobacteria</taxon>
        <taxon>Burkholderiales</taxon>
        <taxon>Oxalobacteraceae</taxon>
        <taxon>Telluria group</taxon>
        <taxon>Massilia</taxon>
    </lineage>
</organism>
<keyword evidence="1" id="KW-0812">Transmembrane</keyword>
<dbReference type="RefSeq" id="WP_258823625.1">
    <property type="nucleotide sequence ID" value="NZ_JANUHB010000004.1"/>
</dbReference>
<feature type="transmembrane region" description="Helical" evidence="1">
    <location>
        <begin position="123"/>
        <end position="144"/>
    </location>
</feature>
<sequence length="149" mass="15557">MQTSAHTASAIPMPHTTTQPAAARFSLAGVIWLKLAILYLVLGVVMGIAMGASRNFTLMPVHAHVNLLGWATMALAGLVYTVFPAAGGSRLAKVHFWLANISMPVMVVALSMVLLGNHAVEPVLALSEILAAAGVAAFALNLFLNLGKD</sequence>
<evidence type="ECO:0000313" key="3">
    <source>
        <dbReference type="Proteomes" id="UP001206126"/>
    </source>
</evidence>
<evidence type="ECO:0000313" key="2">
    <source>
        <dbReference type="EMBL" id="MCS0809802.1"/>
    </source>
</evidence>
<feature type="transmembrane region" description="Helical" evidence="1">
    <location>
        <begin position="95"/>
        <end position="116"/>
    </location>
</feature>
<keyword evidence="3" id="KW-1185">Reference proteome</keyword>
<keyword evidence="1" id="KW-0472">Membrane</keyword>
<dbReference type="EMBL" id="JANUHB010000004">
    <property type="protein sequence ID" value="MCS0809802.1"/>
    <property type="molecule type" value="Genomic_DNA"/>
</dbReference>
<keyword evidence="1" id="KW-1133">Transmembrane helix</keyword>
<accession>A0ABT2DEP1</accession>
<dbReference type="Gene3D" id="1.20.210.10">
    <property type="entry name" value="Cytochrome c oxidase-like, subunit I domain"/>
    <property type="match status" value="1"/>
</dbReference>
<dbReference type="Proteomes" id="UP001206126">
    <property type="component" value="Unassembled WGS sequence"/>
</dbReference>
<feature type="transmembrane region" description="Helical" evidence="1">
    <location>
        <begin position="65"/>
        <end position="83"/>
    </location>
</feature>
<feature type="transmembrane region" description="Helical" evidence="1">
    <location>
        <begin position="31"/>
        <end position="53"/>
    </location>
</feature>
<protein>
    <submittedName>
        <fullName evidence="2">Cbb3-type cytochrome c oxidase subunit I</fullName>
    </submittedName>
</protein>
<evidence type="ECO:0000256" key="1">
    <source>
        <dbReference type="SAM" id="Phobius"/>
    </source>
</evidence>